<keyword evidence="3" id="KW-1185">Reference proteome</keyword>
<reference evidence="2" key="1">
    <citation type="submission" date="2021-06" db="EMBL/GenBank/DDBJ databases">
        <authorList>
            <person name="Hodson N. C."/>
            <person name="Mongue J. A."/>
            <person name="Jaron S. K."/>
        </authorList>
    </citation>
    <scope>NUCLEOTIDE SEQUENCE</scope>
</reference>
<feature type="compositionally biased region" description="Basic and acidic residues" evidence="1">
    <location>
        <begin position="55"/>
        <end position="65"/>
    </location>
</feature>
<dbReference type="AlphaFoldDB" id="A0A8J2NZZ2"/>
<gene>
    <name evidence="2" type="ORF">AFUS01_LOCUS14605</name>
</gene>
<feature type="compositionally biased region" description="Polar residues" evidence="1">
    <location>
        <begin position="101"/>
        <end position="121"/>
    </location>
</feature>
<accession>A0A8J2NZZ2</accession>
<feature type="region of interest" description="Disordered" evidence="1">
    <location>
        <begin position="55"/>
        <end position="123"/>
    </location>
</feature>
<evidence type="ECO:0000313" key="3">
    <source>
        <dbReference type="Proteomes" id="UP000708208"/>
    </source>
</evidence>
<comment type="caution">
    <text evidence="2">The sequence shown here is derived from an EMBL/GenBank/DDBJ whole genome shotgun (WGS) entry which is preliminary data.</text>
</comment>
<protein>
    <submittedName>
        <fullName evidence="2">Uncharacterized protein</fullName>
    </submittedName>
</protein>
<dbReference type="Proteomes" id="UP000708208">
    <property type="component" value="Unassembled WGS sequence"/>
</dbReference>
<feature type="region of interest" description="Disordered" evidence="1">
    <location>
        <begin position="186"/>
        <end position="205"/>
    </location>
</feature>
<feature type="compositionally biased region" description="Polar residues" evidence="1">
    <location>
        <begin position="192"/>
        <end position="205"/>
    </location>
</feature>
<sequence length="205" mass="23147">MYIIREYNILVATLLLASTFTDIITAFERIGNLQNQIIHVITQSVRFQTIHPNLPDRSHLVQDNRRRLRPSNPSSVILDPMNKPDSPMSPPLIIPLHKPSQKNPTTAQPKTLIQTPPQGSSKPVLETLQDQGAQIPWTLSKIREKSPTQEKSTQPNAAKAAIMKGNPFFQTMRISPEQAIQLARTPRISPIRSPQTKLRTNYPQQ</sequence>
<organism evidence="2 3">
    <name type="scientific">Allacma fusca</name>
    <dbReference type="NCBI Taxonomy" id="39272"/>
    <lineage>
        <taxon>Eukaryota</taxon>
        <taxon>Metazoa</taxon>
        <taxon>Ecdysozoa</taxon>
        <taxon>Arthropoda</taxon>
        <taxon>Hexapoda</taxon>
        <taxon>Collembola</taxon>
        <taxon>Symphypleona</taxon>
        <taxon>Sminthuridae</taxon>
        <taxon>Allacma</taxon>
    </lineage>
</organism>
<proteinExistence type="predicted"/>
<dbReference type="EMBL" id="CAJVCH010125097">
    <property type="protein sequence ID" value="CAG7725658.1"/>
    <property type="molecule type" value="Genomic_DNA"/>
</dbReference>
<name>A0A8J2NZZ2_9HEXA</name>
<evidence type="ECO:0000313" key="2">
    <source>
        <dbReference type="EMBL" id="CAG7725658.1"/>
    </source>
</evidence>
<evidence type="ECO:0000256" key="1">
    <source>
        <dbReference type="SAM" id="MobiDB-lite"/>
    </source>
</evidence>